<protein>
    <submittedName>
        <fullName evidence="1">Uncharacterized protein</fullName>
    </submittedName>
</protein>
<reference evidence="1 2" key="1">
    <citation type="journal article" date="2019" name="Nat. Ecol. Evol.">
        <title>Megaphylogeny resolves global patterns of mushroom evolution.</title>
        <authorList>
            <person name="Varga T."/>
            <person name="Krizsan K."/>
            <person name="Foldi C."/>
            <person name="Dima B."/>
            <person name="Sanchez-Garcia M."/>
            <person name="Sanchez-Ramirez S."/>
            <person name="Szollosi G.J."/>
            <person name="Szarkandi J.G."/>
            <person name="Papp V."/>
            <person name="Albert L."/>
            <person name="Andreopoulos W."/>
            <person name="Angelini C."/>
            <person name="Antonin V."/>
            <person name="Barry K.W."/>
            <person name="Bougher N.L."/>
            <person name="Buchanan P."/>
            <person name="Buyck B."/>
            <person name="Bense V."/>
            <person name="Catcheside P."/>
            <person name="Chovatia M."/>
            <person name="Cooper J."/>
            <person name="Damon W."/>
            <person name="Desjardin D."/>
            <person name="Finy P."/>
            <person name="Geml J."/>
            <person name="Haridas S."/>
            <person name="Hughes K."/>
            <person name="Justo A."/>
            <person name="Karasinski D."/>
            <person name="Kautmanova I."/>
            <person name="Kiss B."/>
            <person name="Kocsube S."/>
            <person name="Kotiranta H."/>
            <person name="LaButti K.M."/>
            <person name="Lechner B.E."/>
            <person name="Liimatainen K."/>
            <person name="Lipzen A."/>
            <person name="Lukacs Z."/>
            <person name="Mihaltcheva S."/>
            <person name="Morgado L.N."/>
            <person name="Niskanen T."/>
            <person name="Noordeloos M.E."/>
            <person name="Ohm R.A."/>
            <person name="Ortiz-Santana B."/>
            <person name="Ovrebo C."/>
            <person name="Racz N."/>
            <person name="Riley R."/>
            <person name="Savchenko A."/>
            <person name="Shiryaev A."/>
            <person name="Soop K."/>
            <person name="Spirin V."/>
            <person name="Szebenyi C."/>
            <person name="Tomsovsky M."/>
            <person name="Tulloss R.E."/>
            <person name="Uehling J."/>
            <person name="Grigoriev I.V."/>
            <person name="Vagvolgyi C."/>
            <person name="Papp T."/>
            <person name="Martin F.M."/>
            <person name="Miettinen O."/>
            <person name="Hibbett D.S."/>
            <person name="Nagy L.G."/>
        </authorList>
    </citation>
    <scope>NUCLEOTIDE SEQUENCE [LARGE SCALE GENOMIC DNA]</scope>
    <source>
        <strain evidence="1 2">HHB13444</strain>
    </source>
</reference>
<accession>A0A5C3NXX2</accession>
<evidence type="ECO:0000313" key="2">
    <source>
        <dbReference type="Proteomes" id="UP000308197"/>
    </source>
</evidence>
<dbReference type="STRING" id="1314778.A0A5C3NXX2"/>
<evidence type="ECO:0000313" key="1">
    <source>
        <dbReference type="EMBL" id="TFK81387.1"/>
    </source>
</evidence>
<dbReference type="Proteomes" id="UP000308197">
    <property type="component" value="Unassembled WGS sequence"/>
</dbReference>
<dbReference type="InParanoid" id="A0A5C3NXX2"/>
<organism evidence="1 2">
    <name type="scientific">Polyporus arcularius HHB13444</name>
    <dbReference type="NCBI Taxonomy" id="1314778"/>
    <lineage>
        <taxon>Eukaryota</taxon>
        <taxon>Fungi</taxon>
        <taxon>Dikarya</taxon>
        <taxon>Basidiomycota</taxon>
        <taxon>Agaricomycotina</taxon>
        <taxon>Agaricomycetes</taxon>
        <taxon>Polyporales</taxon>
        <taxon>Polyporaceae</taxon>
        <taxon>Polyporus</taxon>
    </lineage>
</organism>
<proteinExistence type="predicted"/>
<keyword evidence="2" id="KW-1185">Reference proteome</keyword>
<name>A0A5C3NXX2_9APHY</name>
<dbReference type="EMBL" id="ML211610">
    <property type="protein sequence ID" value="TFK81387.1"/>
    <property type="molecule type" value="Genomic_DNA"/>
</dbReference>
<dbReference type="AlphaFoldDB" id="A0A5C3NXX2"/>
<gene>
    <name evidence="1" type="ORF">K466DRAFT_633672</name>
</gene>
<sequence length="159" mass="18080">MSHIILECKATGQETIWTILKDLWALTKHNWVSPTWGMTFGAACTVFKSREGTRSSATESLWTILCTESLHLVWKLRCERVIQNEGSDFMVQEVTNRFYACINSRLDLDRRTTALARGTKALKPADAERIWRPVLDNYDALPPNWVVDGGVLVGIKRGR</sequence>